<dbReference type="InterPro" id="IPR036770">
    <property type="entry name" value="Ankyrin_rpt-contain_sf"/>
</dbReference>
<comment type="catalytic activity">
    <reaction evidence="8">
        <text>L-seryl-[protein] + ATP = O-phospho-L-seryl-[protein] + ADP + H(+)</text>
        <dbReference type="Rhea" id="RHEA:17989"/>
        <dbReference type="Rhea" id="RHEA-COMP:9863"/>
        <dbReference type="Rhea" id="RHEA-COMP:11604"/>
        <dbReference type="ChEBI" id="CHEBI:15378"/>
        <dbReference type="ChEBI" id="CHEBI:29999"/>
        <dbReference type="ChEBI" id="CHEBI:30616"/>
        <dbReference type="ChEBI" id="CHEBI:83421"/>
        <dbReference type="ChEBI" id="CHEBI:456216"/>
        <dbReference type="EC" id="2.7.11.1"/>
    </reaction>
</comment>
<dbReference type="Pfam" id="PF12796">
    <property type="entry name" value="Ank_2"/>
    <property type="match status" value="1"/>
</dbReference>
<comment type="caution">
    <text evidence="11">The sequence shown here is derived from an EMBL/GenBank/DDBJ whole genome shotgun (WGS) entry which is preliminary data.</text>
</comment>
<evidence type="ECO:0000256" key="2">
    <source>
        <dbReference type="ARBA" id="ARBA00022527"/>
    </source>
</evidence>
<evidence type="ECO:0000256" key="6">
    <source>
        <dbReference type="ARBA" id="ARBA00022840"/>
    </source>
</evidence>
<dbReference type="SUPFAM" id="SSF48403">
    <property type="entry name" value="Ankyrin repeat"/>
    <property type="match status" value="1"/>
</dbReference>
<keyword evidence="2" id="KW-0723">Serine/threonine-protein kinase</keyword>
<dbReference type="GO" id="GO:0005737">
    <property type="term" value="C:cytoplasm"/>
    <property type="evidence" value="ECO:0007669"/>
    <property type="project" value="TreeGrafter"/>
</dbReference>
<dbReference type="InterPro" id="IPR053235">
    <property type="entry name" value="Ser_Thr_kinase"/>
</dbReference>
<dbReference type="InterPro" id="IPR002110">
    <property type="entry name" value="Ankyrin_rpt"/>
</dbReference>
<dbReference type="Pfam" id="PF00069">
    <property type="entry name" value="Pkinase"/>
    <property type="match status" value="1"/>
</dbReference>
<accession>A0A9W6X1J1</accession>
<dbReference type="PANTHER" id="PTHR24361:SF433">
    <property type="entry name" value="PROTEIN KINASE DOMAIN-CONTAINING PROTEIN"/>
    <property type="match status" value="1"/>
</dbReference>
<evidence type="ECO:0000256" key="7">
    <source>
        <dbReference type="ARBA" id="ARBA00047899"/>
    </source>
</evidence>
<feature type="region of interest" description="Disordered" evidence="9">
    <location>
        <begin position="1"/>
        <end position="24"/>
    </location>
</feature>
<protein>
    <recommendedName>
        <fullName evidence="1">non-specific serine/threonine protein kinase</fullName>
        <ecNumber evidence="1">2.7.11.1</ecNumber>
    </recommendedName>
</protein>
<keyword evidence="5" id="KW-0418">Kinase</keyword>
<dbReference type="Proteomes" id="UP001165121">
    <property type="component" value="Unassembled WGS sequence"/>
</dbReference>
<evidence type="ECO:0000313" key="11">
    <source>
        <dbReference type="EMBL" id="GMF26951.1"/>
    </source>
</evidence>
<dbReference type="Gene3D" id="1.25.40.20">
    <property type="entry name" value="Ankyrin repeat-containing domain"/>
    <property type="match status" value="1"/>
</dbReference>
<evidence type="ECO:0000259" key="10">
    <source>
        <dbReference type="PROSITE" id="PS50011"/>
    </source>
</evidence>
<keyword evidence="4" id="KW-0547">Nucleotide-binding</keyword>
<dbReference type="GO" id="GO:0004674">
    <property type="term" value="F:protein serine/threonine kinase activity"/>
    <property type="evidence" value="ECO:0007669"/>
    <property type="project" value="UniProtKB-KW"/>
</dbReference>
<evidence type="ECO:0000256" key="9">
    <source>
        <dbReference type="SAM" id="MobiDB-lite"/>
    </source>
</evidence>
<keyword evidence="3" id="KW-0808">Transferase</keyword>
<evidence type="ECO:0000256" key="4">
    <source>
        <dbReference type="ARBA" id="ARBA00022741"/>
    </source>
</evidence>
<dbReference type="SUPFAM" id="SSF56112">
    <property type="entry name" value="Protein kinase-like (PK-like)"/>
    <property type="match status" value="1"/>
</dbReference>
<dbReference type="PIRSF" id="PIRSF000654">
    <property type="entry name" value="Integrin-linked_kinase"/>
    <property type="match status" value="1"/>
</dbReference>
<dbReference type="PROSITE" id="PS00109">
    <property type="entry name" value="PROTEIN_KINASE_TYR"/>
    <property type="match status" value="1"/>
</dbReference>
<comment type="catalytic activity">
    <reaction evidence="7">
        <text>L-threonyl-[protein] + ATP = O-phospho-L-threonyl-[protein] + ADP + H(+)</text>
        <dbReference type="Rhea" id="RHEA:46608"/>
        <dbReference type="Rhea" id="RHEA-COMP:11060"/>
        <dbReference type="Rhea" id="RHEA-COMP:11605"/>
        <dbReference type="ChEBI" id="CHEBI:15378"/>
        <dbReference type="ChEBI" id="CHEBI:30013"/>
        <dbReference type="ChEBI" id="CHEBI:30616"/>
        <dbReference type="ChEBI" id="CHEBI:61977"/>
        <dbReference type="ChEBI" id="CHEBI:456216"/>
        <dbReference type="EC" id="2.7.11.1"/>
    </reaction>
</comment>
<dbReference type="InterPro" id="IPR008266">
    <property type="entry name" value="Tyr_kinase_AS"/>
</dbReference>
<dbReference type="InterPro" id="IPR000719">
    <property type="entry name" value="Prot_kinase_dom"/>
</dbReference>
<dbReference type="Gene3D" id="1.10.510.10">
    <property type="entry name" value="Transferase(Phosphotransferase) domain 1"/>
    <property type="match status" value="1"/>
</dbReference>
<evidence type="ECO:0000256" key="5">
    <source>
        <dbReference type="ARBA" id="ARBA00022777"/>
    </source>
</evidence>
<evidence type="ECO:0000313" key="12">
    <source>
        <dbReference type="Proteomes" id="UP001165121"/>
    </source>
</evidence>
<evidence type="ECO:0000256" key="3">
    <source>
        <dbReference type="ARBA" id="ARBA00022679"/>
    </source>
</evidence>
<dbReference type="InterPro" id="IPR011009">
    <property type="entry name" value="Kinase-like_dom_sf"/>
</dbReference>
<reference evidence="11" key="1">
    <citation type="submission" date="2023-04" db="EMBL/GenBank/DDBJ databases">
        <title>Phytophthora fragariaefolia NBRC 109709.</title>
        <authorList>
            <person name="Ichikawa N."/>
            <person name="Sato H."/>
            <person name="Tonouchi N."/>
        </authorList>
    </citation>
    <scope>NUCLEOTIDE SEQUENCE</scope>
    <source>
        <strain evidence="11">NBRC 109709</strain>
    </source>
</reference>
<organism evidence="11 12">
    <name type="scientific">Phytophthora fragariaefolia</name>
    <dbReference type="NCBI Taxonomy" id="1490495"/>
    <lineage>
        <taxon>Eukaryota</taxon>
        <taxon>Sar</taxon>
        <taxon>Stramenopiles</taxon>
        <taxon>Oomycota</taxon>
        <taxon>Peronosporomycetes</taxon>
        <taxon>Peronosporales</taxon>
        <taxon>Peronosporaceae</taxon>
        <taxon>Phytophthora</taxon>
    </lineage>
</organism>
<keyword evidence="12" id="KW-1185">Reference proteome</keyword>
<dbReference type="PROSITE" id="PS50011">
    <property type="entry name" value="PROTEIN_KINASE_DOM"/>
    <property type="match status" value="1"/>
</dbReference>
<keyword evidence="6" id="KW-0067">ATP-binding</keyword>
<evidence type="ECO:0000256" key="1">
    <source>
        <dbReference type="ARBA" id="ARBA00012513"/>
    </source>
</evidence>
<sequence length="292" mass="32060">MAPAVYPDLNQPSVPSFKIPPRSASMEGNEVYEAARVGDLERVKILVAQNTGVDKETALRSAAGEGRLDVVKYLVEQERADVDARDYVGESALIRAADRGTCIPPSEIEPVDFTQNDSNDAGYNRVKWLKADASVKIFSSDSYGSAVTDLLRHPNVVNTYGVCGVLPELKLRVCEYASQRFLTDHYTTVERATLWKHLHNAAVGLLYLHEKGVVHGDLRCNNILIGADGIAKLAKFGQTCLVTASSPDDLERWQSPEILKGHPPSYESDIYSLGMCILEAVNGRAPWGDEWA</sequence>
<dbReference type="PANTHER" id="PTHR24361">
    <property type="entry name" value="MITOGEN-ACTIVATED KINASE KINASE KINASE"/>
    <property type="match status" value="1"/>
</dbReference>
<proteinExistence type="predicted"/>
<gene>
    <name evidence="11" type="ORF">Pfra01_000522100</name>
</gene>
<feature type="domain" description="Protein kinase" evidence="10">
    <location>
        <begin position="57"/>
        <end position="292"/>
    </location>
</feature>
<evidence type="ECO:0000256" key="8">
    <source>
        <dbReference type="ARBA" id="ARBA00048679"/>
    </source>
</evidence>
<dbReference type="EMBL" id="BSXT01000421">
    <property type="protein sequence ID" value="GMF26951.1"/>
    <property type="molecule type" value="Genomic_DNA"/>
</dbReference>
<dbReference type="OrthoDB" id="125266at2759"/>
<dbReference type="AlphaFoldDB" id="A0A9W6X1J1"/>
<name>A0A9W6X1J1_9STRA</name>
<dbReference type="EC" id="2.7.11.1" evidence="1"/>
<dbReference type="GO" id="GO:0005524">
    <property type="term" value="F:ATP binding"/>
    <property type="evidence" value="ECO:0007669"/>
    <property type="project" value="UniProtKB-KW"/>
</dbReference>